<dbReference type="EMBL" id="QSRJ01000001">
    <property type="protein sequence ID" value="RGL12369.1"/>
    <property type="molecule type" value="Genomic_DNA"/>
</dbReference>
<comment type="caution">
    <text evidence="1">The sequence shown here is derived from an EMBL/GenBank/DDBJ whole genome shotgun (WGS) entry which is preliminary data.</text>
</comment>
<evidence type="ECO:0000313" key="1">
    <source>
        <dbReference type="EMBL" id="RGL12369.1"/>
    </source>
</evidence>
<gene>
    <name evidence="1" type="ORF">DXC81_01560</name>
</gene>
<accession>A0A3E4QYR3</accession>
<protein>
    <submittedName>
        <fullName evidence="1">Uncharacterized protein</fullName>
    </submittedName>
</protein>
<evidence type="ECO:0000313" key="2">
    <source>
        <dbReference type="Proteomes" id="UP000260943"/>
    </source>
</evidence>
<organism evidence="1 2">
    <name type="scientific">Collinsella tanakaei</name>
    <dbReference type="NCBI Taxonomy" id="626935"/>
    <lineage>
        <taxon>Bacteria</taxon>
        <taxon>Bacillati</taxon>
        <taxon>Actinomycetota</taxon>
        <taxon>Coriobacteriia</taxon>
        <taxon>Coriobacteriales</taxon>
        <taxon>Coriobacteriaceae</taxon>
        <taxon>Collinsella</taxon>
    </lineage>
</organism>
<dbReference type="RefSeq" id="WP_117678862.1">
    <property type="nucleotide sequence ID" value="NZ_CAJJKC010000005.1"/>
</dbReference>
<dbReference type="Proteomes" id="UP000260943">
    <property type="component" value="Unassembled WGS sequence"/>
</dbReference>
<dbReference type="SUPFAM" id="SSF48452">
    <property type="entry name" value="TPR-like"/>
    <property type="match status" value="1"/>
</dbReference>
<dbReference type="AlphaFoldDB" id="A0A3E4QYR3"/>
<name>A0A3E4QYR3_9ACTN</name>
<sequence>MSFDPIQEDCLRLILQDMRRKRVFPLENPAFIERDMDVYSQDPARLIETDEDRSFHLTTRAAEMVDYRIPFVTDEAEIDRMSDEAEGMLREAAELDPSNWDARRMLSALVAQSNDEYVSYLLDAREEVEHDCALMVASAQDPYSREFAAGIGRNPYLRWLAAISSQALICGQYRLALRTAEESLSYAPDDPGDVRHTGMFALAKLEATRKELADYRRRHAVSYALPSPRNRRPHPAEKDLDPWSLLAQMSVAYRELDYDGASRLLRLLLKRSPHAAHALFYQAEFPEGVFGRVNVMPGSEDELVLAISEATPLLQEGMGAPEASSFSTWISQNDAVQDALDQQDAQLAPHFGGATGGEN</sequence>
<proteinExistence type="predicted"/>
<reference evidence="1 2" key="1">
    <citation type="submission" date="2018-08" db="EMBL/GenBank/DDBJ databases">
        <title>A genome reference for cultivated species of the human gut microbiota.</title>
        <authorList>
            <person name="Zou Y."/>
            <person name="Xue W."/>
            <person name="Luo G."/>
        </authorList>
    </citation>
    <scope>NUCLEOTIDE SEQUENCE [LARGE SCALE GENOMIC DNA]</scope>
    <source>
        <strain evidence="1 2">TF08-14</strain>
    </source>
</reference>
<dbReference type="InterPro" id="IPR011990">
    <property type="entry name" value="TPR-like_helical_dom_sf"/>
</dbReference>